<dbReference type="HOGENOM" id="CLU_2394411_0_0_5"/>
<dbReference type="KEGG" id="cid:P73_4788"/>
<protein>
    <submittedName>
        <fullName evidence="1">Uncharacterized protein</fullName>
    </submittedName>
</protein>
<gene>
    <name evidence="1" type="ORF">P73_4788</name>
</gene>
<geneLocation type="plasmid" evidence="1 2">
    <name>pP73C</name>
</geneLocation>
<keyword evidence="2" id="KW-1185">Reference proteome</keyword>
<proteinExistence type="predicted"/>
<organism evidence="1 2">
    <name type="scientific">Celeribacter indicus</name>
    <dbReference type="NCBI Taxonomy" id="1208324"/>
    <lineage>
        <taxon>Bacteria</taxon>
        <taxon>Pseudomonadati</taxon>
        <taxon>Pseudomonadota</taxon>
        <taxon>Alphaproteobacteria</taxon>
        <taxon>Rhodobacterales</taxon>
        <taxon>Roseobacteraceae</taxon>
        <taxon>Celeribacter</taxon>
    </lineage>
</organism>
<name>A0A0B5E1J0_9RHOB</name>
<accession>A0A0B5E1J0</accession>
<dbReference type="EMBL" id="CP004396">
    <property type="protein sequence ID" value="AJE49503.1"/>
    <property type="molecule type" value="Genomic_DNA"/>
</dbReference>
<keyword evidence="1" id="KW-0614">Plasmid</keyword>
<dbReference type="AlphaFoldDB" id="A0A0B5E1J0"/>
<dbReference type="Proteomes" id="UP000031521">
    <property type="component" value="Plasmid pP73C"/>
</dbReference>
<reference evidence="1 2" key="1">
    <citation type="journal article" date="2014" name="Int. J. Syst. Evol. Microbiol.">
        <title>Celeribacter indicus sp. nov., a polycyclic aromatic hydrocarbon-degrading bacterium from deep-sea sediment and reclassification of Huaishuia halophila as Celeribacter halophilus comb. nov.</title>
        <authorList>
            <person name="Lai Q."/>
            <person name="Cao J."/>
            <person name="Yuan J."/>
            <person name="Li F."/>
            <person name="Shao Z."/>
        </authorList>
    </citation>
    <scope>NUCLEOTIDE SEQUENCE [LARGE SCALE GENOMIC DNA]</scope>
    <source>
        <strain evidence="1">P73</strain>
        <plasmid evidence="2">Plasmid pP73C</plasmid>
    </source>
</reference>
<evidence type="ECO:0000313" key="2">
    <source>
        <dbReference type="Proteomes" id="UP000031521"/>
    </source>
</evidence>
<evidence type="ECO:0000313" key="1">
    <source>
        <dbReference type="EMBL" id="AJE49503.1"/>
    </source>
</evidence>
<sequence length="93" mass="10813">MINLDDLQWHTGLVPTYDRRKFLAGRFCALSCLRNFAGIHRIQTTLNRPPCRRLQALLPARATDFCHDARQARTLPAQEITAQMFFDHRFDLA</sequence>